<evidence type="ECO:0000256" key="1">
    <source>
        <dbReference type="SAM" id="MobiDB-lite"/>
    </source>
</evidence>
<evidence type="ECO:0000313" key="3">
    <source>
        <dbReference type="EMBL" id="OSX77699.1"/>
    </source>
</evidence>
<dbReference type="Proteomes" id="UP000218209">
    <property type="component" value="Unassembled WGS sequence"/>
</dbReference>
<sequence length="142" mass="14773">MAFKTIVSVAAAALALVAVAQGATAAPTRAAASVDAVARQAVGGGSQVVVVPRNMVTSFGNKRGDDKKVNVEINVDIEKEEEENPEYGHKKGDDKEVNVKINVDVKKEKKEGNNGGVQLVSGLTQAGQPQLVPVTQQLAGLQ</sequence>
<name>A0A1X6P9W4_PORUM</name>
<proteinExistence type="predicted"/>
<feature type="signal peptide" evidence="2">
    <location>
        <begin position="1"/>
        <end position="25"/>
    </location>
</feature>
<gene>
    <name evidence="3" type="ORF">BU14_0138s0045</name>
</gene>
<reference evidence="3 4" key="1">
    <citation type="submission" date="2017-03" db="EMBL/GenBank/DDBJ databases">
        <title>WGS assembly of Porphyra umbilicalis.</title>
        <authorList>
            <person name="Brawley S.H."/>
            <person name="Blouin N.A."/>
            <person name="Ficko-Blean E."/>
            <person name="Wheeler G.L."/>
            <person name="Lohr M."/>
            <person name="Goodson H.V."/>
            <person name="Jenkins J.W."/>
            <person name="Blaby-Haas C.E."/>
            <person name="Helliwell K.E."/>
            <person name="Chan C."/>
            <person name="Marriage T."/>
            <person name="Bhattacharya D."/>
            <person name="Klein A.S."/>
            <person name="Badis Y."/>
            <person name="Brodie J."/>
            <person name="Cao Y."/>
            <person name="Collen J."/>
            <person name="Dittami S.M."/>
            <person name="Gachon C.M."/>
            <person name="Green B.R."/>
            <person name="Karpowicz S."/>
            <person name="Kim J.W."/>
            <person name="Kudahl U."/>
            <person name="Lin S."/>
            <person name="Michel G."/>
            <person name="Mittag M."/>
            <person name="Olson B.J."/>
            <person name="Pangilinan J."/>
            <person name="Peng Y."/>
            <person name="Qiu H."/>
            <person name="Shu S."/>
            <person name="Singer J.T."/>
            <person name="Smith A.G."/>
            <person name="Sprecher B.N."/>
            <person name="Wagner V."/>
            <person name="Wang W."/>
            <person name="Wang Z.-Y."/>
            <person name="Yan J."/>
            <person name="Yarish C."/>
            <person name="Zoeuner-Riek S."/>
            <person name="Zhuang Y."/>
            <person name="Zou Y."/>
            <person name="Lindquist E.A."/>
            <person name="Grimwood J."/>
            <person name="Barry K."/>
            <person name="Rokhsar D.S."/>
            <person name="Schmutz J."/>
            <person name="Stiller J.W."/>
            <person name="Grossman A.R."/>
            <person name="Prochnik S.E."/>
        </authorList>
    </citation>
    <scope>NUCLEOTIDE SEQUENCE [LARGE SCALE GENOMIC DNA]</scope>
    <source>
        <strain evidence="3">4086291</strain>
    </source>
</reference>
<keyword evidence="2" id="KW-0732">Signal</keyword>
<feature type="chain" id="PRO_5010874133" evidence="2">
    <location>
        <begin position="26"/>
        <end position="142"/>
    </location>
</feature>
<keyword evidence="4" id="KW-1185">Reference proteome</keyword>
<protein>
    <submittedName>
        <fullName evidence="3">Uncharacterized protein</fullName>
    </submittedName>
</protein>
<feature type="region of interest" description="Disordered" evidence="1">
    <location>
        <begin position="107"/>
        <end position="126"/>
    </location>
</feature>
<evidence type="ECO:0000256" key="2">
    <source>
        <dbReference type="SAM" id="SignalP"/>
    </source>
</evidence>
<dbReference type="EMBL" id="KV918831">
    <property type="protein sequence ID" value="OSX77699.1"/>
    <property type="molecule type" value="Genomic_DNA"/>
</dbReference>
<accession>A0A1X6P9W4</accession>
<dbReference type="AlphaFoldDB" id="A0A1X6P9W4"/>
<organism evidence="3 4">
    <name type="scientific">Porphyra umbilicalis</name>
    <name type="common">Purple laver</name>
    <name type="synonym">Red alga</name>
    <dbReference type="NCBI Taxonomy" id="2786"/>
    <lineage>
        <taxon>Eukaryota</taxon>
        <taxon>Rhodophyta</taxon>
        <taxon>Bangiophyceae</taxon>
        <taxon>Bangiales</taxon>
        <taxon>Bangiaceae</taxon>
        <taxon>Porphyra</taxon>
    </lineage>
</organism>
<evidence type="ECO:0000313" key="4">
    <source>
        <dbReference type="Proteomes" id="UP000218209"/>
    </source>
</evidence>